<evidence type="ECO:0000313" key="2">
    <source>
        <dbReference type="EMBL" id="QEE30479.1"/>
    </source>
</evidence>
<protein>
    <submittedName>
        <fullName evidence="2">Uncharacterized protein</fullName>
    </submittedName>
</protein>
<dbReference type="AlphaFoldDB" id="A0A5B9EFB1"/>
<organism evidence="2 3">
    <name type="scientific">Terriglobus albidus</name>
    <dbReference type="NCBI Taxonomy" id="1592106"/>
    <lineage>
        <taxon>Bacteria</taxon>
        <taxon>Pseudomonadati</taxon>
        <taxon>Acidobacteriota</taxon>
        <taxon>Terriglobia</taxon>
        <taxon>Terriglobales</taxon>
        <taxon>Acidobacteriaceae</taxon>
        <taxon>Terriglobus</taxon>
    </lineage>
</organism>
<keyword evidence="3" id="KW-1185">Reference proteome</keyword>
<dbReference type="RefSeq" id="WP_147649792.1">
    <property type="nucleotide sequence ID" value="NZ_CP042806.1"/>
</dbReference>
<evidence type="ECO:0000256" key="1">
    <source>
        <dbReference type="SAM" id="MobiDB-lite"/>
    </source>
</evidence>
<proteinExistence type="predicted"/>
<gene>
    <name evidence="2" type="ORF">FTW19_22330</name>
</gene>
<reference evidence="2 3" key="1">
    <citation type="submission" date="2019-08" db="EMBL/GenBank/DDBJ databases">
        <title>Complete genome sequence of Terriglobus albidus strain ORNL.</title>
        <authorList>
            <person name="Podar M."/>
        </authorList>
    </citation>
    <scope>NUCLEOTIDE SEQUENCE [LARGE SCALE GENOMIC DNA]</scope>
    <source>
        <strain evidence="2 3">ORNL</strain>
    </source>
</reference>
<dbReference type="OrthoDB" id="116112at2"/>
<dbReference type="KEGG" id="talb:FTW19_22330"/>
<sequence length="284" mass="31342">MRLYVAFQLGISACLVLGPGPILSQDSSQSLDEILNRAQANIESYRTSVPNVYCTEHAIANRKIPNSSPVSGGAAPGGSTPAPREATIEDSSESSAIFRLKRLPEPSDKGIFEESRISQHVTYTSDAPGYEQFGIPALLYGVFSNGLNILSPEGRQCFSFNLRKVKQGKPIVVEFADLPSDQRAAACLAFQDGKGTIQIDPESMHVTQIERNVPHHLLVGNIKGDWTWKEKYSPVTLMGKTFWLPSSITSRSVSADQRSIWTFDATYKDYHLFYSTTRILPDQP</sequence>
<evidence type="ECO:0000313" key="3">
    <source>
        <dbReference type="Proteomes" id="UP000321820"/>
    </source>
</evidence>
<feature type="compositionally biased region" description="Low complexity" evidence="1">
    <location>
        <begin position="67"/>
        <end position="83"/>
    </location>
</feature>
<accession>A0A5B9EFB1</accession>
<feature type="region of interest" description="Disordered" evidence="1">
    <location>
        <begin position="64"/>
        <end position="93"/>
    </location>
</feature>
<dbReference type="EMBL" id="CP042806">
    <property type="protein sequence ID" value="QEE30479.1"/>
    <property type="molecule type" value="Genomic_DNA"/>
</dbReference>
<name>A0A5B9EFB1_9BACT</name>
<dbReference type="Proteomes" id="UP000321820">
    <property type="component" value="Chromosome"/>
</dbReference>